<comment type="caution">
    <text evidence="2">The sequence shown here is derived from an EMBL/GenBank/DDBJ whole genome shotgun (WGS) entry which is preliminary data.</text>
</comment>
<dbReference type="RefSeq" id="WP_101162432.1">
    <property type="nucleotide sequence ID" value="NZ_JAHPVP010000041.1"/>
</dbReference>
<keyword evidence="1" id="KW-0472">Membrane</keyword>
<dbReference type="AlphaFoldDB" id="A0A3D3G0F0"/>
<name>A0A3D3G0F0_ACIRA</name>
<evidence type="ECO:0000313" key="3">
    <source>
        <dbReference type="Proteomes" id="UP000262257"/>
    </source>
</evidence>
<proteinExistence type="predicted"/>
<accession>A0A3D3G0F0</accession>
<organism evidence="2 3">
    <name type="scientific">Acinetobacter radioresistens</name>
    <dbReference type="NCBI Taxonomy" id="40216"/>
    <lineage>
        <taxon>Bacteria</taxon>
        <taxon>Pseudomonadati</taxon>
        <taxon>Pseudomonadota</taxon>
        <taxon>Gammaproteobacteria</taxon>
        <taxon>Moraxellales</taxon>
        <taxon>Moraxellaceae</taxon>
        <taxon>Acinetobacter</taxon>
    </lineage>
</organism>
<evidence type="ECO:0000256" key="1">
    <source>
        <dbReference type="SAM" id="Phobius"/>
    </source>
</evidence>
<sequence>MLALVATYSSLFYQTTIDVERLAVDTIEKDQVIAGGAPFQFLIDGEISPVGSIGIDPLSLVIGLDEFHYLYFILDYIFWLLILLSLYFIYLKYSHLKRT</sequence>
<protein>
    <submittedName>
        <fullName evidence="2">Uncharacterized protein</fullName>
    </submittedName>
</protein>
<keyword evidence="1" id="KW-0812">Transmembrane</keyword>
<dbReference type="Proteomes" id="UP000262257">
    <property type="component" value="Unassembled WGS sequence"/>
</dbReference>
<evidence type="ECO:0000313" key="2">
    <source>
        <dbReference type="EMBL" id="HCM31503.1"/>
    </source>
</evidence>
<dbReference type="EMBL" id="DPXL01000101">
    <property type="protein sequence ID" value="HCM31503.1"/>
    <property type="molecule type" value="Genomic_DNA"/>
</dbReference>
<feature type="transmembrane region" description="Helical" evidence="1">
    <location>
        <begin position="69"/>
        <end position="90"/>
    </location>
</feature>
<reference evidence="2 3" key="1">
    <citation type="journal article" date="2018" name="Nat. Biotechnol.">
        <title>A standardized bacterial taxonomy based on genome phylogeny substantially revises the tree of life.</title>
        <authorList>
            <person name="Parks D.H."/>
            <person name="Chuvochina M."/>
            <person name="Waite D.W."/>
            <person name="Rinke C."/>
            <person name="Skarshewski A."/>
            <person name="Chaumeil P.A."/>
            <person name="Hugenholtz P."/>
        </authorList>
    </citation>
    <scope>NUCLEOTIDE SEQUENCE [LARGE SCALE GENOMIC DNA]</scope>
    <source>
        <strain evidence="2">UBA10045</strain>
    </source>
</reference>
<gene>
    <name evidence="2" type="ORF">DIC32_08110</name>
</gene>
<keyword evidence="1" id="KW-1133">Transmembrane helix</keyword>